<comment type="caution">
    <text evidence="10">The sequence shown here is derived from an EMBL/GenBank/DDBJ whole genome shotgun (WGS) entry which is preliminary data.</text>
</comment>
<feature type="domain" description="FAD-binding FR-type" evidence="9">
    <location>
        <begin position="1"/>
        <end position="102"/>
    </location>
</feature>
<dbReference type="InterPro" id="IPR017938">
    <property type="entry name" value="Riboflavin_synthase-like_b-brl"/>
</dbReference>
<accession>A0ABU0TB45</accession>
<evidence type="ECO:0000256" key="7">
    <source>
        <dbReference type="ARBA" id="ARBA00023014"/>
    </source>
</evidence>
<evidence type="ECO:0000256" key="1">
    <source>
        <dbReference type="ARBA" id="ARBA00001974"/>
    </source>
</evidence>
<dbReference type="CDD" id="cd00207">
    <property type="entry name" value="fer2"/>
    <property type="match status" value="1"/>
</dbReference>
<reference evidence="10 11" key="1">
    <citation type="submission" date="2023-07" db="EMBL/GenBank/DDBJ databases">
        <title>Comparative genomics of wheat-associated soil bacteria to identify genetic determinants of phenazine resistance.</title>
        <authorList>
            <person name="Mouncey N."/>
        </authorList>
    </citation>
    <scope>NUCLEOTIDE SEQUENCE [LARGE SCALE GENOMIC DNA]</scope>
    <source>
        <strain evidence="10 11">V2I4</strain>
    </source>
</reference>
<keyword evidence="7" id="KW-0411">Iron-sulfur</keyword>
<dbReference type="CDD" id="cd06185">
    <property type="entry name" value="PDR_like"/>
    <property type="match status" value="1"/>
</dbReference>
<proteinExistence type="predicted"/>
<dbReference type="InterPro" id="IPR036010">
    <property type="entry name" value="2Fe-2S_ferredoxin-like_sf"/>
</dbReference>
<dbReference type="SUPFAM" id="SSF54292">
    <property type="entry name" value="2Fe-2S ferredoxin-like"/>
    <property type="match status" value="1"/>
</dbReference>
<sequence>MAMQRTILEKAEPVAEGAVSLLLRGADGPLAPWEPGAHIDLALPNWLTRQYSLCGDPADLDTYRVAVRHDRLSRGGSEYIHLFLDEGHTLDVSVPRNNFPLLPASEYLFLAGGIGITPIVPMLTAAVEAGASATLVYMGGSLATMPFVDELRAAYGSRVRIHATERHGRPDFAAKAAALGPRTLVYCCGPAPMLEAAEAAFPAQQLHIEHFRPAAKKFAPNEPFDVHCARSQRTVRVGAEDSMLDALNHAGFRIPSGCREGVCGSCEIALVEGEPEHRDDIGAPPGRMYCCVSRALSSGLTVDL</sequence>
<evidence type="ECO:0000259" key="8">
    <source>
        <dbReference type="PROSITE" id="PS51085"/>
    </source>
</evidence>
<dbReference type="SUPFAM" id="SSF63380">
    <property type="entry name" value="Riboflavin synthase domain-like"/>
    <property type="match status" value="1"/>
</dbReference>
<dbReference type="Gene3D" id="2.40.30.10">
    <property type="entry name" value="Translation factors"/>
    <property type="match status" value="1"/>
</dbReference>
<keyword evidence="2" id="KW-0285">Flavoprotein</keyword>
<dbReference type="PROSITE" id="PS00197">
    <property type="entry name" value="2FE2S_FER_1"/>
    <property type="match status" value="1"/>
</dbReference>
<dbReference type="EMBL" id="JAUSZI010000002">
    <property type="protein sequence ID" value="MDQ1033017.1"/>
    <property type="molecule type" value="Genomic_DNA"/>
</dbReference>
<gene>
    <name evidence="10" type="ORF">QF035_010599</name>
</gene>
<evidence type="ECO:0000259" key="9">
    <source>
        <dbReference type="PROSITE" id="PS51384"/>
    </source>
</evidence>
<dbReference type="InterPro" id="IPR012675">
    <property type="entry name" value="Beta-grasp_dom_sf"/>
</dbReference>
<dbReference type="Gene3D" id="3.40.50.80">
    <property type="entry name" value="Nucleotide-binding domain of ferredoxin-NADP reductase (FNR) module"/>
    <property type="match status" value="1"/>
</dbReference>
<evidence type="ECO:0000256" key="6">
    <source>
        <dbReference type="ARBA" id="ARBA00023004"/>
    </source>
</evidence>
<dbReference type="Pfam" id="PF00111">
    <property type="entry name" value="Fer2"/>
    <property type="match status" value="1"/>
</dbReference>
<keyword evidence="4" id="KW-0479">Metal-binding</keyword>
<keyword evidence="5" id="KW-0560">Oxidoreductase</keyword>
<keyword evidence="11" id="KW-1185">Reference proteome</keyword>
<evidence type="ECO:0000256" key="4">
    <source>
        <dbReference type="ARBA" id="ARBA00022723"/>
    </source>
</evidence>
<dbReference type="PROSITE" id="PS51085">
    <property type="entry name" value="2FE2S_FER_2"/>
    <property type="match status" value="1"/>
</dbReference>
<name>A0ABU0TB45_9ACTN</name>
<dbReference type="InterPro" id="IPR017927">
    <property type="entry name" value="FAD-bd_FR_type"/>
</dbReference>
<keyword evidence="3" id="KW-0001">2Fe-2S</keyword>
<evidence type="ECO:0000256" key="5">
    <source>
        <dbReference type="ARBA" id="ARBA00023002"/>
    </source>
</evidence>
<dbReference type="PROSITE" id="PS51384">
    <property type="entry name" value="FAD_FR"/>
    <property type="match status" value="1"/>
</dbReference>
<dbReference type="InterPro" id="IPR006058">
    <property type="entry name" value="2Fe2S_fd_BS"/>
</dbReference>
<dbReference type="PRINTS" id="PR00409">
    <property type="entry name" value="PHDIOXRDTASE"/>
</dbReference>
<comment type="cofactor">
    <cofactor evidence="1">
        <name>FAD</name>
        <dbReference type="ChEBI" id="CHEBI:57692"/>
    </cofactor>
</comment>
<feature type="domain" description="2Fe-2S ferredoxin-type" evidence="8">
    <location>
        <begin position="224"/>
        <end position="304"/>
    </location>
</feature>
<dbReference type="SUPFAM" id="SSF52343">
    <property type="entry name" value="Ferredoxin reductase-like, C-terminal NADP-linked domain"/>
    <property type="match status" value="1"/>
</dbReference>
<dbReference type="Gene3D" id="3.10.20.30">
    <property type="match status" value="1"/>
</dbReference>
<organism evidence="10 11">
    <name type="scientific">Streptomyces umbrinus</name>
    <dbReference type="NCBI Taxonomy" id="67370"/>
    <lineage>
        <taxon>Bacteria</taxon>
        <taxon>Bacillati</taxon>
        <taxon>Actinomycetota</taxon>
        <taxon>Actinomycetes</taxon>
        <taxon>Kitasatosporales</taxon>
        <taxon>Streptomycetaceae</taxon>
        <taxon>Streptomyces</taxon>
        <taxon>Streptomyces phaeochromogenes group</taxon>
    </lineage>
</organism>
<evidence type="ECO:0000256" key="2">
    <source>
        <dbReference type="ARBA" id="ARBA00022630"/>
    </source>
</evidence>
<dbReference type="Proteomes" id="UP001230328">
    <property type="component" value="Unassembled WGS sequence"/>
</dbReference>
<dbReference type="PANTHER" id="PTHR47354:SF1">
    <property type="entry name" value="CARNITINE MONOOXYGENASE REDUCTASE SUBUNIT"/>
    <property type="match status" value="1"/>
</dbReference>
<evidence type="ECO:0000313" key="11">
    <source>
        <dbReference type="Proteomes" id="UP001230328"/>
    </source>
</evidence>
<dbReference type="InterPro" id="IPR001041">
    <property type="entry name" value="2Fe-2S_ferredoxin-type"/>
</dbReference>
<dbReference type="InterPro" id="IPR039261">
    <property type="entry name" value="FNR_nucleotide-bd"/>
</dbReference>
<dbReference type="InterPro" id="IPR050415">
    <property type="entry name" value="MRET"/>
</dbReference>
<evidence type="ECO:0000313" key="10">
    <source>
        <dbReference type="EMBL" id="MDQ1033017.1"/>
    </source>
</evidence>
<dbReference type="PANTHER" id="PTHR47354">
    <property type="entry name" value="NADH OXIDOREDUCTASE HCR"/>
    <property type="match status" value="1"/>
</dbReference>
<protein>
    <submittedName>
        <fullName evidence="10">Ferredoxin-NADP reductase</fullName>
    </submittedName>
</protein>
<keyword evidence="6" id="KW-0408">Iron</keyword>
<evidence type="ECO:0000256" key="3">
    <source>
        <dbReference type="ARBA" id="ARBA00022714"/>
    </source>
</evidence>